<evidence type="ECO:0000256" key="4">
    <source>
        <dbReference type="ARBA" id="ARBA00023136"/>
    </source>
</evidence>
<gene>
    <name evidence="7" type="ORF">SAMN02745775_10717</name>
</gene>
<dbReference type="Pfam" id="PF01957">
    <property type="entry name" value="NfeD"/>
    <property type="match status" value="1"/>
</dbReference>
<evidence type="ECO:0000256" key="5">
    <source>
        <dbReference type="SAM" id="Phobius"/>
    </source>
</evidence>
<dbReference type="PANTHER" id="PTHR33507">
    <property type="entry name" value="INNER MEMBRANE PROTEIN YBBJ"/>
    <property type="match status" value="1"/>
</dbReference>
<keyword evidence="8" id="KW-1185">Reference proteome</keyword>
<evidence type="ECO:0000256" key="1">
    <source>
        <dbReference type="ARBA" id="ARBA00004141"/>
    </source>
</evidence>
<keyword evidence="3 5" id="KW-1133">Transmembrane helix</keyword>
<evidence type="ECO:0000256" key="3">
    <source>
        <dbReference type="ARBA" id="ARBA00022989"/>
    </source>
</evidence>
<dbReference type="PANTHER" id="PTHR33507:SF3">
    <property type="entry name" value="INNER MEMBRANE PROTEIN YBBJ"/>
    <property type="match status" value="1"/>
</dbReference>
<dbReference type="Proteomes" id="UP000199473">
    <property type="component" value="Unassembled WGS sequence"/>
</dbReference>
<organism evidence="7 8">
    <name type="scientific">Falsiroseomonas stagni DSM 19981</name>
    <dbReference type="NCBI Taxonomy" id="1123062"/>
    <lineage>
        <taxon>Bacteria</taxon>
        <taxon>Pseudomonadati</taxon>
        <taxon>Pseudomonadota</taxon>
        <taxon>Alphaproteobacteria</taxon>
        <taxon>Acetobacterales</taxon>
        <taxon>Roseomonadaceae</taxon>
        <taxon>Falsiroseomonas</taxon>
    </lineage>
</organism>
<feature type="transmembrane region" description="Helical" evidence="5">
    <location>
        <begin position="7"/>
        <end position="31"/>
    </location>
</feature>
<sequence length="146" mass="14982">MDPGLIWILAGLVGLGAELLLPGVWFLWAGIAAIGTGLLVLLHDPGLGLEVAVFLLLLGTGVLASLRLKKRVEGPAHRVNAPEAGLAGRLATVILVEPGGLRVRLGDSDWAARLPRDAAASVGDSVRVEGVDGTVLIVRPAAAPRA</sequence>
<evidence type="ECO:0000259" key="6">
    <source>
        <dbReference type="Pfam" id="PF01957"/>
    </source>
</evidence>
<proteinExistence type="predicted"/>
<keyword evidence="2 5" id="KW-0812">Transmembrane</keyword>
<name>A0A1I4CA50_9PROT</name>
<evidence type="ECO:0000313" key="8">
    <source>
        <dbReference type="Proteomes" id="UP000199473"/>
    </source>
</evidence>
<protein>
    <recommendedName>
        <fullName evidence="6">NfeD-like C-terminal domain-containing protein</fullName>
    </recommendedName>
</protein>
<dbReference type="InterPro" id="IPR002810">
    <property type="entry name" value="NfeD-like_C"/>
</dbReference>
<accession>A0A1I4CA50</accession>
<dbReference type="SUPFAM" id="SSF141322">
    <property type="entry name" value="NfeD domain-like"/>
    <property type="match status" value="1"/>
</dbReference>
<dbReference type="RefSeq" id="WP_092961221.1">
    <property type="nucleotide sequence ID" value="NZ_FOSQ01000007.1"/>
</dbReference>
<dbReference type="EMBL" id="FOSQ01000007">
    <property type="protein sequence ID" value="SFK77046.1"/>
    <property type="molecule type" value="Genomic_DNA"/>
</dbReference>
<dbReference type="Gene3D" id="2.40.50.140">
    <property type="entry name" value="Nucleic acid-binding proteins"/>
    <property type="match status" value="1"/>
</dbReference>
<dbReference type="OrthoDB" id="9810336at2"/>
<dbReference type="GO" id="GO:0005886">
    <property type="term" value="C:plasma membrane"/>
    <property type="evidence" value="ECO:0007669"/>
    <property type="project" value="TreeGrafter"/>
</dbReference>
<comment type="subcellular location">
    <subcellularLocation>
        <location evidence="1">Membrane</location>
        <topology evidence="1">Multi-pass membrane protein</topology>
    </subcellularLocation>
</comment>
<dbReference type="InterPro" id="IPR012340">
    <property type="entry name" value="NA-bd_OB-fold"/>
</dbReference>
<keyword evidence="4 5" id="KW-0472">Membrane</keyword>
<reference evidence="7 8" key="1">
    <citation type="submission" date="2016-10" db="EMBL/GenBank/DDBJ databases">
        <authorList>
            <person name="de Groot N.N."/>
        </authorList>
    </citation>
    <scope>NUCLEOTIDE SEQUENCE [LARGE SCALE GENOMIC DNA]</scope>
    <source>
        <strain evidence="7 8">DSM 19981</strain>
    </source>
</reference>
<evidence type="ECO:0000256" key="2">
    <source>
        <dbReference type="ARBA" id="ARBA00022692"/>
    </source>
</evidence>
<feature type="domain" description="NfeD-like C-terminal" evidence="6">
    <location>
        <begin position="85"/>
        <end position="140"/>
    </location>
</feature>
<dbReference type="STRING" id="1123062.SAMN02745775_10717"/>
<feature type="transmembrane region" description="Helical" evidence="5">
    <location>
        <begin position="51"/>
        <end position="68"/>
    </location>
</feature>
<evidence type="ECO:0000313" key="7">
    <source>
        <dbReference type="EMBL" id="SFK77046.1"/>
    </source>
</evidence>
<dbReference type="InterPro" id="IPR052165">
    <property type="entry name" value="Membrane_assoc_protease"/>
</dbReference>
<dbReference type="AlphaFoldDB" id="A0A1I4CA50"/>